<dbReference type="InterPro" id="IPR051083">
    <property type="entry name" value="GrpII_Intron_Splice-Mob/Def"/>
</dbReference>
<name>A0A202BET6_CHRVL</name>
<dbReference type="Proteomes" id="UP000196342">
    <property type="component" value="Unassembled WGS sequence"/>
</dbReference>
<dbReference type="SUPFAM" id="SSF56672">
    <property type="entry name" value="DNA/RNA polymerases"/>
    <property type="match status" value="1"/>
</dbReference>
<keyword evidence="3" id="KW-0695">RNA-directed DNA polymerase</keyword>
<organism evidence="3 4">
    <name type="scientific">Chromobacterium violaceum</name>
    <dbReference type="NCBI Taxonomy" id="536"/>
    <lineage>
        <taxon>Bacteria</taxon>
        <taxon>Pseudomonadati</taxon>
        <taxon>Pseudomonadota</taxon>
        <taxon>Betaproteobacteria</taxon>
        <taxon>Neisseriales</taxon>
        <taxon>Chromobacteriaceae</taxon>
        <taxon>Chromobacterium</taxon>
    </lineage>
</organism>
<keyword evidence="3" id="KW-0548">Nucleotidyltransferase</keyword>
<keyword evidence="4" id="KW-1185">Reference proteome</keyword>
<evidence type="ECO:0000313" key="4">
    <source>
        <dbReference type="Proteomes" id="UP000196342"/>
    </source>
</evidence>
<evidence type="ECO:0000256" key="1">
    <source>
        <dbReference type="ARBA" id="ARBA00034120"/>
    </source>
</evidence>
<dbReference type="Pfam" id="PF00078">
    <property type="entry name" value="RVT_1"/>
    <property type="match status" value="1"/>
</dbReference>
<sequence length="456" mass="50716">MSAAKKFKAIFSPRNLRRLYFDKVIQSGAIGIDRIRPHKLEPVLKAEIDVITSKVHAGTYKFTAFKEKLISKGQSVPPRLISIPTARDRIVLRALCDFLGQVFPEATMALPQVSIDALQGALASGKYAEFIKIDLKNFYPSIPHSIIFNTLKKKIRKPQILALIKASIETPTVPESKGSKGSKPNIIGVPQGLAISNVLAEIALLSIDSHYKSRADIWYSRYVDDILILTPAGAANEIAIQVFTALSSLGLTPHKPGIPGSKSKIAPLSESFNFLGYEINGGFVSIRRESILRFESSLASIFTAYRHKLARARAPEDTVAAIALCQWRLNLRITGCIFEGRRMGWVFYFSQITTTTPLRAVNRTIEVLVRRFGLERVIQPKSLIKVYYESKRKDKISHKYIPNFDSMSADEQRAVLSIVLGASKIKTLTDRRISELFKMRIGAAVRELEADLSGAS</sequence>
<gene>
    <name evidence="3" type="ORF">CBW21_04795</name>
</gene>
<dbReference type="InterPro" id="IPR043502">
    <property type="entry name" value="DNA/RNA_pol_sf"/>
</dbReference>
<dbReference type="PANTHER" id="PTHR34047">
    <property type="entry name" value="NUCLEAR INTRON MATURASE 1, MITOCHONDRIAL-RELATED"/>
    <property type="match status" value="1"/>
</dbReference>
<comment type="caution">
    <text evidence="3">The sequence shown here is derived from an EMBL/GenBank/DDBJ whole genome shotgun (WGS) entry which is preliminary data.</text>
</comment>
<dbReference type="InterPro" id="IPR000477">
    <property type="entry name" value="RT_dom"/>
</dbReference>
<dbReference type="EMBL" id="NHOO01000003">
    <property type="protein sequence ID" value="OVE49861.1"/>
    <property type="molecule type" value="Genomic_DNA"/>
</dbReference>
<dbReference type="AlphaFoldDB" id="A0A202BET6"/>
<evidence type="ECO:0000259" key="2">
    <source>
        <dbReference type="PROSITE" id="PS50878"/>
    </source>
</evidence>
<dbReference type="PROSITE" id="PS50878">
    <property type="entry name" value="RT_POL"/>
    <property type="match status" value="1"/>
</dbReference>
<evidence type="ECO:0000313" key="3">
    <source>
        <dbReference type="EMBL" id="OVE49861.1"/>
    </source>
</evidence>
<proteinExistence type="inferred from homology"/>
<protein>
    <submittedName>
        <fullName evidence="3">Reverse transcriptase</fullName>
    </submittedName>
</protein>
<accession>A0A202BET6</accession>
<comment type="similarity">
    <text evidence="1">Belongs to the bacterial reverse transcriptase family.</text>
</comment>
<feature type="domain" description="Reverse transcriptase" evidence="2">
    <location>
        <begin position="51"/>
        <end position="279"/>
    </location>
</feature>
<reference evidence="3 4" key="1">
    <citation type="submission" date="2017-05" db="EMBL/GenBank/DDBJ databases">
        <title>Chromobacterium violaceum GHPS1 isolated from Hydrocarbon polluted soil in French Guiana display an awesome secondary metabolite arsenal and a battery of drug and heavy-metal-resistance and detoxification of xenobiotics proteins.</title>
        <authorList>
            <person name="Belbahri L."/>
        </authorList>
    </citation>
    <scope>NUCLEOTIDE SEQUENCE [LARGE SCALE GENOMIC DNA]</scope>
    <source>
        <strain evidence="3 4">GHPS1</strain>
    </source>
</reference>
<dbReference type="GO" id="GO:0003964">
    <property type="term" value="F:RNA-directed DNA polymerase activity"/>
    <property type="evidence" value="ECO:0007669"/>
    <property type="project" value="UniProtKB-KW"/>
</dbReference>
<dbReference type="PANTHER" id="PTHR34047:SF8">
    <property type="entry name" value="PROTEIN YKFC"/>
    <property type="match status" value="1"/>
</dbReference>
<keyword evidence="3" id="KW-0808">Transferase</keyword>